<reference evidence="1" key="1">
    <citation type="journal article" date="2014" name="Nat. Commun.">
        <title>Multiple recent horizontal transfers of a large genomic region in cheese making fungi.</title>
        <authorList>
            <person name="Cheeseman K."/>
            <person name="Ropars J."/>
            <person name="Renault P."/>
            <person name="Dupont J."/>
            <person name="Gouzy J."/>
            <person name="Branca A."/>
            <person name="Abraham A.L."/>
            <person name="Ceppi M."/>
            <person name="Conseiller E."/>
            <person name="Debuchy R."/>
            <person name="Malagnac F."/>
            <person name="Goarin A."/>
            <person name="Silar P."/>
            <person name="Lacoste S."/>
            <person name="Sallet E."/>
            <person name="Bensimon A."/>
            <person name="Giraud T."/>
            <person name="Brygoo Y."/>
        </authorList>
    </citation>
    <scope>NUCLEOTIDE SEQUENCE [LARGE SCALE GENOMIC DNA]</scope>
    <source>
        <strain evidence="1">FM164</strain>
    </source>
</reference>
<evidence type="ECO:0000313" key="2">
    <source>
        <dbReference type="Proteomes" id="UP000030686"/>
    </source>
</evidence>
<dbReference type="EMBL" id="HG792023">
    <property type="protein sequence ID" value="CDM38185.1"/>
    <property type="molecule type" value="Genomic_DNA"/>
</dbReference>
<sequence>MLQRYRCELCCLGGKTQAEASHKITDCPSSNAEVVNQQVLNLVNFISAKISAGQQYPYCTECLLPFSVCRDLPKELQQQGCRSEGCSIPGVVMNAMISIAEIRQDIGDKIQALFEAETSQLSNPDLFSWFLEVTKDTDRDLIPRITQLFTEFCPEVVIGSSPQRVLDIISPPRRVQRPRNS</sequence>
<protein>
    <submittedName>
        <fullName evidence="1">Uncharacterized protein</fullName>
    </submittedName>
</protein>
<organism evidence="1 2">
    <name type="scientific">Penicillium roqueforti (strain FM164)</name>
    <dbReference type="NCBI Taxonomy" id="1365484"/>
    <lineage>
        <taxon>Eukaryota</taxon>
        <taxon>Fungi</taxon>
        <taxon>Dikarya</taxon>
        <taxon>Ascomycota</taxon>
        <taxon>Pezizomycotina</taxon>
        <taxon>Eurotiomycetes</taxon>
        <taxon>Eurotiomycetidae</taxon>
        <taxon>Eurotiales</taxon>
        <taxon>Aspergillaceae</taxon>
        <taxon>Penicillium</taxon>
    </lineage>
</organism>
<gene>
    <name evidence="1" type="ORF">PROQFM164_S09g000101</name>
</gene>
<keyword evidence="2" id="KW-1185">Reference proteome</keyword>
<dbReference type="Proteomes" id="UP000030686">
    <property type="component" value="Unassembled WGS sequence"/>
</dbReference>
<evidence type="ECO:0000313" key="1">
    <source>
        <dbReference type="EMBL" id="CDM38185.1"/>
    </source>
</evidence>
<dbReference type="AlphaFoldDB" id="W6QP42"/>
<proteinExistence type="predicted"/>
<name>W6QP42_PENRF</name>
<accession>W6QP42</accession>